<gene>
    <name evidence="2" type="ORF">LCGC14_3004870</name>
</gene>
<proteinExistence type="predicted"/>
<comment type="caution">
    <text evidence="2">The sequence shown here is derived from an EMBL/GenBank/DDBJ whole genome shotgun (WGS) entry which is preliminary data.</text>
</comment>
<sequence length="48" mass="5536">MTDKPKESKGQEEMKETGAKLDDSQQNQLDEFMTDLKVHPPEKEGEEE</sequence>
<accession>A0A0F8XMM5</accession>
<dbReference type="EMBL" id="LAZR01062017">
    <property type="protein sequence ID" value="KKK62385.1"/>
    <property type="molecule type" value="Genomic_DNA"/>
</dbReference>
<dbReference type="AlphaFoldDB" id="A0A0F8XMM5"/>
<evidence type="ECO:0000256" key="1">
    <source>
        <dbReference type="SAM" id="MobiDB-lite"/>
    </source>
</evidence>
<reference evidence="2" key="1">
    <citation type="journal article" date="2015" name="Nature">
        <title>Complex archaea that bridge the gap between prokaryotes and eukaryotes.</title>
        <authorList>
            <person name="Spang A."/>
            <person name="Saw J.H."/>
            <person name="Jorgensen S.L."/>
            <person name="Zaremba-Niedzwiedzka K."/>
            <person name="Martijn J."/>
            <person name="Lind A.E."/>
            <person name="van Eijk R."/>
            <person name="Schleper C."/>
            <person name="Guy L."/>
            <person name="Ettema T.J."/>
        </authorList>
    </citation>
    <scope>NUCLEOTIDE SEQUENCE</scope>
</reference>
<feature type="compositionally biased region" description="Basic and acidic residues" evidence="1">
    <location>
        <begin position="34"/>
        <end position="48"/>
    </location>
</feature>
<feature type="compositionally biased region" description="Basic and acidic residues" evidence="1">
    <location>
        <begin position="1"/>
        <end position="23"/>
    </location>
</feature>
<name>A0A0F8XMM5_9ZZZZ</name>
<protein>
    <submittedName>
        <fullName evidence="2">Uncharacterized protein</fullName>
    </submittedName>
</protein>
<feature type="region of interest" description="Disordered" evidence="1">
    <location>
        <begin position="1"/>
        <end position="48"/>
    </location>
</feature>
<organism evidence="2">
    <name type="scientific">marine sediment metagenome</name>
    <dbReference type="NCBI Taxonomy" id="412755"/>
    <lineage>
        <taxon>unclassified sequences</taxon>
        <taxon>metagenomes</taxon>
        <taxon>ecological metagenomes</taxon>
    </lineage>
</organism>
<evidence type="ECO:0000313" key="2">
    <source>
        <dbReference type="EMBL" id="KKK62385.1"/>
    </source>
</evidence>